<dbReference type="GO" id="GO:1990961">
    <property type="term" value="P:xenobiotic detoxification by transmembrane export across the plasma membrane"/>
    <property type="evidence" value="ECO:0007669"/>
    <property type="project" value="InterPro"/>
</dbReference>
<evidence type="ECO:0000259" key="3">
    <source>
        <dbReference type="Pfam" id="PF25989"/>
    </source>
</evidence>
<dbReference type="OrthoDB" id="9783047at2"/>
<dbReference type="PROSITE" id="PS51257">
    <property type="entry name" value="PROKAR_LIPOPROTEIN"/>
    <property type="match status" value="1"/>
</dbReference>
<proteinExistence type="inferred from homology"/>
<evidence type="ECO:0000313" key="5">
    <source>
        <dbReference type="Proteomes" id="UP000076079"/>
    </source>
</evidence>
<dbReference type="PANTHER" id="PTHR30469:SF38">
    <property type="entry name" value="HLYD FAMILY SECRETION PROTEIN"/>
    <property type="match status" value="1"/>
</dbReference>
<dbReference type="GO" id="GO:0015562">
    <property type="term" value="F:efflux transmembrane transporter activity"/>
    <property type="evidence" value="ECO:0007669"/>
    <property type="project" value="TreeGrafter"/>
</dbReference>
<dbReference type="InterPro" id="IPR006143">
    <property type="entry name" value="RND_pump_MFP"/>
</dbReference>
<comment type="similarity">
    <text evidence="1">Belongs to the membrane fusion protein (MFP) (TC 8.A.1) family.</text>
</comment>
<dbReference type="GO" id="GO:1990281">
    <property type="term" value="C:efflux pump complex"/>
    <property type="evidence" value="ECO:0007669"/>
    <property type="project" value="TreeGrafter"/>
</dbReference>
<dbReference type="SUPFAM" id="SSF111369">
    <property type="entry name" value="HlyD-like secretion proteins"/>
    <property type="match status" value="1"/>
</dbReference>
<dbReference type="GO" id="GO:1990195">
    <property type="term" value="C:macrolide transmembrane transporter complex"/>
    <property type="evidence" value="ECO:0007669"/>
    <property type="project" value="InterPro"/>
</dbReference>
<evidence type="ECO:0000313" key="4">
    <source>
        <dbReference type="EMBL" id="AMY09327.1"/>
    </source>
</evidence>
<dbReference type="GO" id="GO:0019898">
    <property type="term" value="C:extrinsic component of membrane"/>
    <property type="evidence" value="ECO:0007669"/>
    <property type="project" value="InterPro"/>
</dbReference>
<dbReference type="Pfam" id="PF25989">
    <property type="entry name" value="YknX_C"/>
    <property type="match status" value="1"/>
</dbReference>
<reference evidence="4 5" key="1">
    <citation type="journal article" date="2016" name="Genome Announc.">
        <title>First Complete Genome Sequence of a Subdivision 6 Acidobacterium Strain.</title>
        <authorList>
            <person name="Huang S."/>
            <person name="Vieira S."/>
            <person name="Bunk B."/>
            <person name="Riedel T."/>
            <person name="Sproer C."/>
            <person name="Overmann J."/>
        </authorList>
    </citation>
    <scope>NUCLEOTIDE SEQUENCE [LARGE SCALE GENOMIC DNA]</scope>
    <source>
        <strain evidence="5">DSM 100886 HEG_-6_39</strain>
    </source>
</reference>
<evidence type="ECO:0000256" key="1">
    <source>
        <dbReference type="ARBA" id="ARBA00009477"/>
    </source>
</evidence>
<organism evidence="4 5">
    <name type="scientific">Luteitalea pratensis</name>
    <dbReference type="NCBI Taxonomy" id="1855912"/>
    <lineage>
        <taxon>Bacteria</taxon>
        <taxon>Pseudomonadati</taxon>
        <taxon>Acidobacteriota</taxon>
        <taxon>Vicinamibacteria</taxon>
        <taxon>Vicinamibacterales</taxon>
        <taxon>Vicinamibacteraceae</taxon>
        <taxon>Luteitalea</taxon>
    </lineage>
</organism>
<dbReference type="NCBIfam" id="TIGR01730">
    <property type="entry name" value="RND_mfp"/>
    <property type="match status" value="1"/>
</dbReference>
<feature type="domain" description="YknX-like C-terminal permuted SH3-like" evidence="3">
    <location>
        <begin position="320"/>
        <end position="387"/>
    </location>
</feature>
<dbReference type="InterPro" id="IPR030190">
    <property type="entry name" value="MacA_alpha-hairpin_sf"/>
</dbReference>
<dbReference type="EMBL" id="CP015136">
    <property type="protein sequence ID" value="AMY09327.1"/>
    <property type="molecule type" value="Genomic_DNA"/>
</dbReference>
<dbReference type="InterPro" id="IPR058637">
    <property type="entry name" value="YknX-like_C"/>
</dbReference>
<gene>
    <name evidence="4" type="primary">macA_2</name>
    <name evidence="4" type="ORF">LuPra_02542</name>
</gene>
<dbReference type="Gene3D" id="6.10.140.1990">
    <property type="match status" value="1"/>
</dbReference>
<dbReference type="KEGG" id="abac:LuPra_02542"/>
<dbReference type="Gene3D" id="2.40.30.170">
    <property type="match status" value="1"/>
</dbReference>
<keyword evidence="5" id="KW-1185">Reference proteome</keyword>
<dbReference type="Gene3D" id="2.40.50.100">
    <property type="match status" value="1"/>
</dbReference>
<evidence type="ECO:0000256" key="2">
    <source>
        <dbReference type="ARBA" id="ARBA00023054"/>
    </source>
</evidence>
<reference evidence="5" key="2">
    <citation type="submission" date="2016-04" db="EMBL/GenBank/DDBJ databases">
        <title>First Complete Genome Sequence of a Subdivision 6 Acidobacterium.</title>
        <authorList>
            <person name="Huang S."/>
            <person name="Vieira S."/>
            <person name="Bunk B."/>
            <person name="Riedel T."/>
            <person name="Sproeer C."/>
            <person name="Overmann J."/>
        </authorList>
    </citation>
    <scope>NUCLEOTIDE SEQUENCE [LARGE SCALE GENOMIC DNA]</scope>
    <source>
        <strain evidence="5">DSM 100886 HEG_-6_39</strain>
    </source>
</reference>
<dbReference type="Gene3D" id="2.40.420.20">
    <property type="match status" value="1"/>
</dbReference>
<keyword evidence="2" id="KW-0175">Coiled coil</keyword>
<accession>A0A143PL94</accession>
<dbReference type="STRING" id="1855912.LuPra_02542"/>
<dbReference type="GO" id="GO:0030313">
    <property type="term" value="C:cell envelope"/>
    <property type="evidence" value="ECO:0007669"/>
    <property type="project" value="UniProtKB-SubCell"/>
</dbReference>
<dbReference type="Proteomes" id="UP000076079">
    <property type="component" value="Chromosome"/>
</dbReference>
<sequence>MNRLIGILVCGVLAAGVSACGRAEDRPRAKAREPMPVTVTPVAAIATAERLEAGGVVAAPQSAAISSRLVATIAAIHVNAGDRVRTGAGLITLDARDITAHTGQAQASAVAADKALTHARAERSAAEAEHRVAAAWQKRIAMLHARNSATDQERDEADARLSVAAARLAGTEAGIEGADAQLASARAAVGVATATESFTTVRAPFDGLVTERLTDPGNLAAPGVPLLRLESDGARQVVVRVDEARAAYVHPGDQVTVVIDAAAAHAAEAYGLEAVVTEVARAVGADQRAFTVKVSLPPTVTARTGSFARVVFRGAPRQALLVPAHAIQRHGQVLSVYVVHDGVARLRLIRVGPSSSEGVEVLAGLEAGESIVVSPLARLVDGAAVTVGKLPTRPGGAS</sequence>
<dbReference type="PANTHER" id="PTHR30469">
    <property type="entry name" value="MULTIDRUG RESISTANCE PROTEIN MDTA"/>
    <property type="match status" value="1"/>
</dbReference>
<protein>
    <submittedName>
        <fullName evidence="4">Macrolide-specific efflux protein MacA</fullName>
    </submittedName>
</protein>
<dbReference type="AlphaFoldDB" id="A0A143PL94"/>
<name>A0A143PL94_LUTPR</name>